<feature type="signal peptide" evidence="5">
    <location>
        <begin position="1"/>
        <end position="22"/>
    </location>
</feature>
<dbReference type="PROSITE" id="PS51257">
    <property type="entry name" value="PROKAR_LIPOPROTEIN"/>
    <property type="match status" value="1"/>
</dbReference>
<gene>
    <name evidence="7" type="primary">pheC</name>
    <name evidence="7" type="ORF">ERS852491_04330</name>
</gene>
<dbReference type="InterPro" id="IPR051455">
    <property type="entry name" value="Bact_solute-bind_prot3"/>
</dbReference>
<feature type="domain" description="Solute-binding protein family 3/N-terminal" evidence="6">
    <location>
        <begin position="60"/>
        <end position="280"/>
    </location>
</feature>
<keyword evidence="2" id="KW-0813">Transport</keyword>
<evidence type="ECO:0000256" key="1">
    <source>
        <dbReference type="ARBA" id="ARBA00010333"/>
    </source>
</evidence>
<dbReference type="EMBL" id="CYZU01000058">
    <property type="protein sequence ID" value="CUP12350.1"/>
    <property type="molecule type" value="Genomic_DNA"/>
</dbReference>
<feature type="region of interest" description="Disordered" evidence="4">
    <location>
        <begin position="26"/>
        <end position="47"/>
    </location>
</feature>
<dbReference type="OrthoDB" id="115856at2"/>
<dbReference type="STRING" id="39482.ERS852491_04330"/>
<reference evidence="7 8" key="1">
    <citation type="submission" date="2015-09" db="EMBL/GenBank/DDBJ databases">
        <authorList>
            <consortium name="Pathogen Informatics"/>
        </authorList>
    </citation>
    <scope>NUCLEOTIDE SEQUENCE [LARGE SCALE GENOMIC DNA]</scope>
    <source>
        <strain evidence="7 8">2789STDY5834876</strain>
    </source>
</reference>
<feature type="chain" id="PRO_5039462488" evidence="5">
    <location>
        <begin position="23"/>
        <end position="288"/>
    </location>
</feature>
<proteinExistence type="inferred from homology"/>
<organism evidence="7 8">
    <name type="scientific">Faecalicatena contorta</name>
    <dbReference type="NCBI Taxonomy" id="39482"/>
    <lineage>
        <taxon>Bacteria</taxon>
        <taxon>Bacillati</taxon>
        <taxon>Bacillota</taxon>
        <taxon>Clostridia</taxon>
        <taxon>Lachnospirales</taxon>
        <taxon>Lachnospiraceae</taxon>
        <taxon>Faecalicatena</taxon>
    </lineage>
</organism>
<dbReference type="PANTHER" id="PTHR30085">
    <property type="entry name" value="AMINO ACID ABC TRANSPORTER PERMEASE"/>
    <property type="match status" value="1"/>
</dbReference>
<evidence type="ECO:0000256" key="5">
    <source>
        <dbReference type="SAM" id="SignalP"/>
    </source>
</evidence>
<evidence type="ECO:0000256" key="3">
    <source>
        <dbReference type="ARBA" id="ARBA00022729"/>
    </source>
</evidence>
<dbReference type="GO" id="GO:0005576">
    <property type="term" value="C:extracellular region"/>
    <property type="evidence" value="ECO:0007669"/>
    <property type="project" value="TreeGrafter"/>
</dbReference>
<dbReference type="CDD" id="cd13696">
    <property type="entry name" value="PBP2_Atu4678_like"/>
    <property type="match status" value="1"/>
</dbReference>
<protein>
    <submittedName>
        <fullName evidence="7">Cyclohexadienyl dehydratase</fullName>
    </submittedName>
</protein>
<dbReference type="Pfam" id="PF00497">
    <property type="entry name" value="SBP_bac_3"/>
    <property type="match status" value="1"/>
</dbReference>
<dbReference type="InterPro" id="IPR001638">
    <property type="entry name" value="Solute-binding_3/MltF_N"/>
</dbReference>
<dbReference type="AlphaFoldDB" id="A0A174KSX0"/>
<comment type="similarity">
    <text evidence="1">Belongs to the bacterial solute-binding protein 3 family.</text>
</comment>
<dbReference type="Proteomes" id="UP000095544">
    <property type="component" value="Unassembled WGS sequence"/>
</dbReference>
<dbReference type="GO" id="GO:0006865">
    <property type="term" value="P:amino acid transport"/>
    <property type="evidence" value="ECO:0007669"/>
    <property type="project" value="TreeGrafter"/>
</dbReference>
<dbReference type="Gene3D" id="3.40.190.10">
    <property type="entry name" value="Periplasmic binding protein-like II"/>
    <property type="match status" value="2"/>
</dbReference>
<dbReference type="RefSeq" id="WP_050640163.1">
    <property type="nucleotide sequence ID" value="NZ_CABKUE010000008.1"/>
</dbReference>
<evidence type="ECO:0000313" key="8">
    <source>
        <dbReference type="Proteomes" id="UP000095544"/>
    </source>
</evidence>
<name>A0A174KSX0_9FIRM</name>
<dbReference type="SUPFAM" id="SSF53850">
    <property type="entry name" value="Periplasmic binding protein-like II"/>
    <property type="match status" value="1"/>
</dbReference>
<dbReference type="SMART" id="SM00062">
    <property type="entry name" value="PBPb"/>
    <property type="match status" value="1"/>
</dbReference>
<dbReference type="GO" id="GO:0030288">
    <property type="term" value="C:outer membrane-bounded periplasmic space"/>
    <property type="evidence" value="ECO:0007669"/>
    <property type="project" value="TreeGrafter"/>
</dbReference>
<evidence type="ECO:0000256" key="2">
    <source>
        <dbReference type="ARBA" id="ARBA00022448"/>
    </source>
</evidence>
<evidence type="ECO:0000256" key="4">
    <source>
        <dbReference type="SAM" id="MobiDB-lite"/>
    </source>
</evidence>
<evidence type="ECO:0000259" key="6">
    <source>
        <dbReference type="SMART" id="SM00062"/>
    </source>
</evidence>
<keyword evidence="3 5" id="KW-0732">Signal</keyword>
<evidence type="ECO:0000313" key="7">
    <source>
        <dbReference type="EMBL" id="CUP12350.1"/>
    </source>
</evidence>
<dbReference type="PANTHER" id="PTHR30085:SF6">
    <property type="entry name" value="ABC TRANSPORTER GLUTAMINE-BINDING PROTEIN GLNH"/>
    <property type="match status" value="1"/>
</dbReference>
<sequence>MKKRTKKVIAVMLTIGLIAGLAAGCSSSKKESGKSNDPAAAGEAGGSGSATLDSILEKGKIVVGCSLNGAPIGFTDDSGKEMGYDVDWANRLGEVLGVEVEIVNVDAETRLPALTSGRVDVLFANVTGNLERAQSVDFSIPYLRAGIKMLTAAGSDLHTLEDLNSPDVTVSVNRGSTGEALVTENAPEANILYVDNFTDSVLQVEQGKADAAFEDNTVVEYAASQNDKLEAQEKMYTSDPICAACRKGDIEFARYLDMFVSWQISSGWQADTYENWWGTKPAELNYLW</sequence>
<accession>A0A174KSX0</accession>